<dbReference type="InterPro" id="IPR002347">
    <property type="entry name" value="SDR_fam"/>
</dbReference>
<dbReference type="Gene3D" id="3.40.50.720">
    <property type="entry name" value="NAD(P)-binding Rossmann-like Domain"/>
    <property type="match status" value="1"/>
</dbReference>
<evidence type="ECO:0000256" key="1">
    <source>
        <dbReference type="ARBA" id="ARBA00006484"/>
    </source>
</evidence>
<accession>A0A1C4D8R3</accession>
<dbReference type="AlphaFoldDB" id="A0A1C4D8R3"/>
<evidence type="ECO:0000313" key="4">
    <source>
        <dbReference type="Proteomes" id="UP000198515"/>
    </source>
</evidence>
<evidence type="ECO:0000256" key="2">
    <source>
        <dbReference type="ARBA" id="ARBA00023002"/>
    </source>
</evidence>
<dbReference type="InterPro" id="IPR036291">
    <property type="entry name" value="NAD(P)-bd_dom_sf"/>
</dbReference>
<protein>
    <submittedName>
        <fullName evidence="3">NAD(P)-dependent dehydrogenase, short-chain alcohol dehydrogenase family</fullName>
    </submittedName>
</protein>
<evidence type="ECO:0000313" key="3">
    <source>
        <dbReference type="EMBL" id="SCC27723.1"/>
    </source>
</evidence>
<dbReference type="Proteomes" id="UP000198515">
    <property type="component" value="Unassembled WGS sequence"/>
</dbReference>
<dbReference type="GO" id="GO:0016491">
    <property type="term" value="F:oxidoreductase activity"/>
    <property type="evidence" value="ECO:0007669"/>
    <property type="project" value="UniProtKB-KW"/>
</dbReference>
<keyword evidence="4" id="KW-1185">Reference proteome</keyword>
<dbReference type="EMBL" id="FMBC01000015">
    <property type="protein sequence ID" value="SCC27723.1"/>
    <property type="molecule type" value="Genomic_DNA"/>
</dbReference>
<dbReference type="OrthoDB" id="9806974at2"/>
<dbReference type="Pfam" id="PF13561">
    <property type="entry name" value="adh_short_C2"/>
    <property type="match status" value="1"/>
</dbReference>
<name>A0A1C4D8R3_9ENTR</name>
<dbReference type="PRINTS" id="PR00081">
    <property type="entry name" value="GDHRDH"/>
</dbReference>
<dbReference type="CDD" id="cd05233">
    <property type="entry name" value="SDR_c"/>
    <property type="match status" value="1"/>
</dbReference>
<reference evidence="4" key="1">
    <citation type="submission" date="2016-08" db="EMBL/GenBank/DDBJ databases">
        <authorList>
            <person name="Varghese N."/>
            <person name="Submissions Spin"/>
        </authorList>
    </citation>
    <scope>NUCLEOTIDE SEQUENCE [LARGE SCALE GENOMIC DNA]</scope>
    <source>
        <strain evidence="4">REICA_142</strain>
    </source>
</reference>
<gene>
    <name evidence="3" type="ORF">GA0061070_10159</name>
</gene>
<sequence length="248" mass="26234">MQTQSINAATRPDHFFKGQNIVIIGGSSGIGLETARQAKEAGGNVFLISRSPQRLQDASEAIGGAIQIVADIANPRPTIFAGIERIDHLFITAGTARLQPLTEESETDLRQVINERLIGPLLAVRAALPILHSASSVTLTSAQLSSRPLNVGAIMAAAVSAVESLTRALAIELSPIRVNAIAPGMIDTPLLDALMGDEKRKVLEQTASNLPAKVVGRPEDIAQAALFLMSNRFITGEVLHVDGGGRWV</sequence>
<dbReference type="InterPro" id="IPR051122">
    <property type="entry name" value="SDR_DHRS6-like"/>
</dbReference>
<keyword evidence="2" id="KW-0560">Oxidoreductase</keyword>
<proteinExistence type="inferred from homology"/>
<dbReference type="PANTHER" id="PTHR43477">
    <property type="entry name" value="DIHYDROANTICAPSIN 7-DEHYDROGENASE"/>
    <property type="match status" value="1"/>
</dbReference>
<dbReference type="SUPFAM" id="SSF51735">
    <property type="entry name" value="NAD(P)-binding Rossmann-fold domains"/>
    <property type="match status" value="1"/>
</dbReference>
<organism evidence="3 4">
    <name type="scientific">Kosakonia oryziphila</name>
    <dbReference type="NCBI Taxonomy" id="1005667"/>
    <lineage>
        <taxon>Bacteria</taxon>
        <taxon>Pseudomonadati</taxon>
        <taxon>Pseudomonadota</taxon>
        <taxon>Gammaproteobacteria</taxon>
        <taxon>Enterobacterales</taxon>
        <taxon>Enterobacteriaceae</taxon>
        <taxon>Kosakonia</taxon>
    </lineage>
</organism>
<dbReference type="RefSeq" id="WP_090135459.1">
    <property type="nucleotide sequence ID" value="NZ_FMBC01000015.1"/>
</dbReference>
<dbReference type="PANTHER" id="PTHR43477:SF1">
    <property type="entry name" value="DIHYDROANTICAPSIN 7-DEHYDROGENASE"/>
    <property type="match status" value="1"/>
</dbReference>
<comment type="similarity">
    <text evidence="1">Belongs to the short-chain dehydrogenases/reductases (SDR) family.</text>
</comment>